<evidence type="ECO:0000256" key="4">
    <source>
        <dbReference type="ARBA" id="ARBA00061401"/>
    </source>
</evidence>
<evidence type="ECO:0000256" key="5">
    <source>
        <dbReference type="PIRSR" id="PIRSR004789-50"/>
    </source>
</evidence>
<comment type="similarity">
    <text evidence="4">Belongs to the YmdB-like family.</text>
</comment>
<dbReference type="Proteomes" id="UP000317691">
    <property type="component" value="Unassembled WGS sequence"/>
</dbReference>
<sequence length="268" mass="29280">MNVLFIADIYGSPGRKAVRDLMPEIVSSMGIDFVVANVENAAAGFGVTKDILVELKGLGVECMTSGNHIWDRRESLPLLTEEPLLLRPHNYPPGVPGSGSRMFTTKAGVKVGVLNLMGRVFMRELEDPFRVADREVAVLREEANVVIVDFHAEATAEKIALGWYLDGRVSALLGTHTHIQTADERILPKGTGYITDAGMTGPFDSVIGVRKEQAIQKFLTLLPTRFEPAVGDVRLNGVHLDIDETTGRCRHIERLSLSLEPAPRATVA</sequence>
<feature type="binding site" evidence="6">
    <location>
        <position position="176"/>
    </location>
    <ligand>
        <name>Fe cation</name>
        <dbReference type="ChEBI" id="CHEBI:24875"/>
        <label>2</label>
    </ligand>
</feature>
<reference evidence="7 8" key="1">
    <citation type="journal article" date="2019" name="Nat. Microbiol.">
        <title>Mediterranean grassland soil C-N compound turnover is dependent on rainfall and depth, and is mediated by genomically divergent microorganisms.</title>
        <authorList>
            <person name="Diamond S."/>
            <person name="Andeer P.F."/>
            <person name="Li Z."/>
            <person name="Crits-Christoph A."/>
            <person name="Burstein D."/>
            <person name="Anantharaman K."/>
            <person name="Lane K.R."/>
            <person name="Thomas B.C."/>
            <person name="Pan C."/>
            <person name="Northen T.R."/>
            <person name="Banfield J.F."/>
        </authorList>
    </citation>
    <scope>NUCLEOTIDE SEQUENCE [LARGE SCALE GENOMIC DNA]</scope>
    <source>
        <strain evidence="7">WS_9</strain>
    </source>
</reference>
<evidence type="ECO:0000256" key="6">
    <source>
        <dbReference type="PIRSR" id="PIRSR004789-51"/>
    </source>
</evidence>
<dbReference type="PANTHER" id="PTHR36303:SF1">
    <property type="entry name" value="2',3'-CYCLIC-NUCLEOTIDE 2'-PHOSPHODIESTERASE"/>
    <property type="match status" value="1"/>
</dbReference>
<comment type="caution">
    <text evidence="7">The sequence shown here is derived from an EMBL/GenBank/DDBJ whole genome shotgun (WGS) entry which is preliminary data.</text>
</comment>
<dbReference type="NCBIfam" id="TIGR00282">
    <property type="entry name" value="TIGR00282 family metallophosphoesterase"/>
    <property type="match status" value="1"/>
</dbReference>
<dbReference type="PANTHER" id="PTHR36303">
    <property type="entry name" value="2',3'-CYCLIC-NUCLEOTIDE 2'-PHOSPHODIESTERASE"/>
    <property type="match status" value="1"/>
</dbReference>
<feature type="binding site" evidence="6">
    <location>
        <position position="39"/>
    </location>
    <ligand>
        <name>Fe cation</name>
        <dbReference type="ChEBI" id="CHEBI:24875"/>
        <label>1</label>
    </ligand>
</feature>
<protein>
    <submittedName>
        <fullName evidence="7">TIGR00282 family metallophosphoesterase</fullName>
    </submittedName>
</protein>
<evidence type="ECO:0000256" key="3">
    <source>
        <dbReference type="ARBA" id="ARBA00023004"/>
    </source>
</evidence>
<feature type="active site" description="Proton donor" evidence="5">
    <location>
        <position position="68"/>
    </location>
</feature>
<keyword evidence="2" id="KW-0378">Hydrolase</keyword>
<dbReference type="InterPro" id="IPR005235">
    <property type="entry name" value="YmdB-like"/>
</dbReference>
<accession>A0A538TKS7</accession>
<evidence type="ECO:0000313" key="7">
    <source>
        <dbReference type="EMBL" id="TMQ64218.1"/>
    </source>
</evidence>
<dbReference type="GO" id="GO:0004113">
    <property type="term" value="F:2',3'-cyclic-nucleotide 3'-phosphodiesterase activity"/>
    <property type="evidence" value="ECO:0007669"/>
    <property type="project" value="TreeGrafter"/>
</dbReference>
<keyword evidence="1 6" id="KW-0479">Metal-binding</keyword>
<dbReference type="CDD" id="cd07382">
    <property type="entry name" value="MPP_DR1281"/>
    <property type="match status" value="1"/>
</dbReference>
<feature type="binding site" evidence="6">
    <location>
        <position position="39"/>
    </location>
    <ligand>
        <name>Fe cation</name>
        <dbReference type="ChEBI" id="CHEBI:24875"/>
        <label>2</label>
    </ligand>
</feature>
<feature type="binding site" evidence="6">
    <location>
        <position position="67"/>
    </location>
    <ligand>
        <name>Fe cation</name>
        <dbReference type="ChEBI" id="CHEBI:24875"/>
        <label>2</label>
    </ligand>
</feature>
<dbReference type="SUPFAM" id="SSF56300">
    <property type="entry name" value="Metallo-dependent phosphatases"/>
    <property type="match status" value="1"/>
</dbReference>
<dbReference type="PIRSF" id="PIRSF004789">
    <property type="entry name" value="DR1281"/>
    <property type="match status" value="1"/>
</dbReference>
<organism evidence="7 8">
    <name type="scientific">Eiseniibacteriota bacterium</name>
    <dbReference type="NCBI Taxonomy" id="2212470"/>
    <lineage>
        <taxon>Bacteria</taxon>
        <taxon>Candidatus Eiseniibacteriota</taxon>
    </lineage>
</organism>
<dbReference type="Gene3D" id="3.60.21.10">
    <property type="match status" value="1"/>
</dbReference>
<name>A0A538TKS7_UNCEI</name>
<feature type="binding site" evidence="6">
    <location>
        <position position="178"/>
    </location>
    <ligand>
        <name>Fe cation</name>
        <dbReference type="ChEBI" id="CHEBI:24875"/>
        <label>1</label>
    </ligand>
</feature>
<feature type="binding site" evidence="6">
    <location>
        <position position="151"/>
    </location>
    <ligand>
        <name>Fe cation</name>
        <dbReference type="ChEBI" id="CHEBI:24875"/>
        <label>2</label>
    </ligand>
</feature>
<dbReference type="InterPro" id="IPR029052">
    <property type="entry name" value="Metallo-depent_PP-like"/>
</dbReference>
<evidence type="ECO:0000256" key="2">
    <source>
        <dbReference type="ARBA" id="ARBA00022801"/>
    </source>
</evidence>
<proteinExistence type="inferred from homology"/>
<dbReference type="AlphaFoldDB" id="A0A538TKS7"/>
<dbReference type="EMBL" id="VBOZ01000025">
    <property type="protein sequence ID" value="TMQ64218.1"/>
    <property type="molecule type" value="Genomic_DNA"/>
</dbReference>
<gene>
    <name evidence="7" type="ORF">E6K79_08005</name>
</gene>
<evidence type="ECO:0000256" key="1">
    <source>
        <dbReference type="ARBA" id="ARBA00022723"/>
    </source>
</evidence>
<feature type="binding site" evidence="6">
    <location>
        <position position="8"/>
    </location>
    <ligand>
        <name>Fe cation</name>
        <dbReference type="ChEBI" id="CHEBI:24875"/>
        <label>1</label>
    </ligand>
</feature>
<feature type="binding site" evidence="6">
    <location>
        <position position="40"/>
    </location>
    <ligand>
        <name>Fe cation</name>
        <dbReference type="ChEBI" id="CHEBI:24875"/>
        <label>1</label>
    </ligand>
</feature>
<dbReference type="GO" id="GO:0046872">
    <property type="term" value="F:metal ion binding"/>
    <property type="evidence" value="ECO:0007669"/>
    <property type="project" value="UniProtKB-KW"/>
</dbReference>
<dbReference type="Pfam" id="PF13277">
    <property type="entry name" value="YmdB"/>
    <property type="match status" value="1"/>
</dbReference>
<keyword evidence="3" id="KW-0408">Iron</keyword>
<dbReference type="FunFam" id="3.60.21.10:FF:000016">
    <property type="entry name" value="Putative metallophosphoesterase"/>
    <property type="match status" value="1"/>
</dbReference>
<evidence type="ECO:0000313" key="8">
    <source>
        <dbReference type="Proteomes" id="UP000317691"/>
    </source>
</evidence>